<dbReference type="Gene3D" id="3.10.20.310">
    <property type="entry name" value="membrane protein fhac"/>
    <property type="match status" value="1"/>
</dbReference>
<dbReference type="EMBL" id="BART01020859">
    <property type="protein sequence ID" value="GAG93168.1"/>
    <property type="molecule type" value="Genomic_DNA"/>
</dbReference>
<evidence type="ECO:0000313" key="4">
    <source>
        <dbReference type="EMBL" id="GAG93168.1"/>
    </source>
</evidence>
<dbReference type="Pfam" id="PF07244">
    <property type="entry name" value="POTRA"/>
    <property type="match status" value="1"/>
</dbReference>
<evidence type="ECO:0000259" key="3">
    <source>
        <dbReference type="PROSITE" id="PS51779"/>
    </source>
</evidence>
<comment type="caution">
    <text evidence="4">The sequence shown here is derived from an EMBL/GenBank/DDBJ whole genome shotgun (WGS) entry which is preliminary data.</text>
</comment>
<proteinExistence type="predicted"/>
<feature type="non-terminal residue" evidence="4">
    <location>
        <position position="109"/>
    </location>
</feature>
<dbReference type="InterPro" id="IPR034746">
    <property type="entry name" value="POTRA"/>
</dbReference>
<name>X1C9V7_9ZZZZ</name>
<accession>X1C9V7</accession>
<dbReference type="PROSITE" id="PS51779">
    <property type="entry name" value="POTRA"/>
    <property type="match status" value="1"/>
</dbReference>
<dbReference type="AlphaFoldDB" id="X1C9V7"/>
<dbReference type="GO" id="GO:0019867">
    <property type="term" value="C:outer membrane"/>
    <property type="evidence" value="ECO:0007669"/>
    <property type="project" value="InterPro"/>
</dbReference>
<evidence type="ECO:0000256" key="1">
    <source>
        <dbReference type="ARBA" id="ARBA00004370"/>
    </source>
</evidence>
<gene>
    <name evidence="4" type="ORF">S01H4_38650</name>
</gene>
<feature type="domain" description="POTRA" evidence="3">
    <location>
        <begin position="35"/>
        <end position="106"/>
    </location>
</feature>
<sequence>MRREIRKKIVVIILALSVASMVLQASQTSETLSNKIIKDIKITGNRYTKEYVIKRELTSKVGQPYTEENVQEDTRNLDNLGIFSDVTIQPIEENDEIVLSISVIETFPY</sequence>
<protein>
    <recommendedName>
        <fullName evidence="3">POTRA domain-containing protein</fullName>
    </recommendedName>
</protein>
<evidence type="ECO:0000256" key="2">
    <source>
        <dbReference type="ARBA" id="ARBA00023136"/>
    </source>
</evidence>
<keyword evidence="2" id="KW-0472">Membrane</keyword>
<dbReference type="InterPro" id="IPR010827">
    <property type="entry name" value="BamA/TamA_POTRA"/>
</dbReference>
<comment type="subcellular location">
    <subcellularLocation>
        <location evidence="1">Membrane</location>
    </subcellularLocation>
</comment>
<organism evidence="4">
    <name type="scientific">marine sediment metagenome</name>
    <dbReference type="NCBI Taxonomy" id="412755"/>
    <lineage>
        <taxon>unclassified sequences</taxon>
        <taxon>metagenomes</taxon>
        <taxon>ecological metagenomes</taxon>
    </lineage>
</organism>
<reference evidence="4" key="1">
    <citation type="journal article" date="2014" name="Front. Microbiol.">
        <title>High frequency of phylogenetically diverse reductive dehalogenase-homologous genes in deep subseafloor sedimentary metagenomes.</title>
        <authorList>
            <person name="Kawai M."/>
            <person name="Futagami T."/>
            <person name="Toyoda A."/>
            <person name="Takaki Y."/>
            <person name="Nishi S."/>
            <person name="Hori S."/>
            <person name="Arai W."/>
            <person name="Tsubouchi T."/>
            <person name="Morono Y."/>
            <person name="Uchiyama I."/>
            <person name="Ito T."/>
            <person name="Fujiyama A."/>
            <person name="Inagaki F."/>
            <person name="Takami H."/>
        </authorList>
    </citation>
    <scope>NUCLEOTIDE SEQUENCE</scope>
    <source>
        <strain evidence="4">Expedition CK06-06</strain>
    </source>
</reference>